<feature type="region of interest" description="Disordered" evidence="10">
    <location>
        <begin position="479"/>
        <end position="619"/>
    </location>
</feature>
<proteinExistence type="inferred from homology"/>
<evidence type="ECO:0000313" key="13">
    <source>
        <dbReference type="Proteomes" id="UP001497392"/>
    </source>
</evidence>
<dbReference type="SUPFAM" id="SSF68906">
    <property type="entry name" value="SAP domain"/>
    <property type="match status" value="1"/>
</dbReference>
<comment type="similarity">
    <text evidence="1">Belongs to the FPG family.</text>
</comment>
<dbReference type="Pfam" id="PF02037">
    <property type="entry name" value="SAP"/>
    <property type="match status" value="1"/>
</dbReference>
<dbReference type="PROSITE" id="PS50800">
    <property type="entry name" value="SAP"/>
    <property type="match status" value="1"/>
</dbReference>
<dbReference type="SMART" id="SM01232">
    <property type="entry name" value="H2TH"/>
    <property type="match status" value="1"/>
</dbReference>
<evidence type="ECO:0000313" key="12">
    <source>
        <dbReference type="EMBL" id="CAL5225951.1"/>
    </source>
</evidence>
<dbReference type="InterPro" id="IPR003034">
    <property type="entry name" value="SAP_dom"/>
</dbReference>
<evidence type="ECO:0000256" key="9">
    <source>
        <dbReference type="ARBA" id="ARBA00023295"/>
    </source>
</evidence>
<organism evidence="12 13">
    <name type="scientific">Coccomyxa viridis</name>
    <dbReference type="NCBI Taxonomy" id="1274662"/>
    <lineage>
        <taxon>Eukaryota</taxon>
        <taxon>Viridiplantae</taxon>
        <taxon>Chlorophyta</taxon>
        <taxon>core chlorophytes</taxon>
        <taxon>Trebouxiophyceae</taxon>
        <taxon>Trebouxiophyceae incertae sedis</taxon>
        <taxon>Coccomyxaceae</taxon>
        <taxon>Coccomyxa</taxon>
    </lineage>
</organism>
<dbReference type="Proteomes" id="UP001497392">
    <property type="component" value="Unassembled WGS sequence"/>
</dbReference>
<keyword evidence="13" id="KW-1185">Reference proteome</keyword>
<evidence type="ECO:0000256" key="6">
    <source>
        <dbReference type="ARBA" id="ARBA00023204"/>
    </source>
</evidence>
<comment type="caution">
    <text evidence="12">The sequence shown here is derived from an EMBL/GenBank/DDBJ whole genome shotgun (WGS) entry which is preliminary data.</text>
</comment>
<dbReference type="Pfam" id="PF06831">
    <property type="entry name" value="H2TH"/>
    <property type="match status" value="1"/>
</dbReference>
<evidence type="ECO:0000256" key="3">
    <source>
        <dbReference type="ARBA" id="ARBA00022763"/>
    </source>
</evidence>
<evidence type="ECO:0000256" key="5">
    <source>
        <dbReference type="ARBA" id="ARBA00023125"/>
    </source>
</evidence>
<keyword evidence="9" id="KW-0326">Glycosidase</keyword>
<protein>
    <recommendedName>
        <fullName evidence="2">DNA-(apurinic or apyrimidinic site) lyase</fullName>
        <ecNumber evidence="2">4.2.99.18</ecNumber>
    </recommendedName>
</protein>
<dbReference type="PANTHER" id="PTHR42697:SF1">
    <property type="entry name" value="ENDONUCLEASE 8"/>
    <property type="match status" value="1"/>
</dbReference>
<sequence>MSRLLSGGSTQCRSWCGRIVGAALGITKGIRHKSDSLGKASFLSGTALRPFRETRLSARVPHSYLTIRMVEGHQCHRVGHAHRKQLMGQRFIAQSPNGRFTEGAQAINQQLLTRIEVHGKNLFYFFGEGDATVVLHIHFGMSGAFKTVARGDTLPEPKETTRLVLIGDDIVGQLSAMIVQHGGLDLYEEKKGNLGPDPLREDADKELLWERMHKSKASVGLLLMDQKAVAGIGNIYRAEILYKAKVHPEQPGYSVDRETFERIWFHSVDLLQRGFKSGSILTVDPEDAQKLGKPWTRRYIYNHKACGRCGTSVRTWDMSARTCYACEVCQPLQQGTILDAKRTKALSAARNSKVFDSHCAPEPVANMQPEQLTIAKLKDRLKELNLPLNGRKAELVERLKSALQSAETLASEEKVIGVEDALENVAEAAAKMEGVPELAPGTLHVGKIMSAKEAALEKAKAGEGRNVEHVALEDDATLALASAQQPKRRKRKQAPEVEQNGAAPKATQTEQYAEPQRARRKGKQSAAAAKREPVEASAADADKSEAAQPKRRAKKAAAAKQDDGLAVEPPLAKAASGKLEMRQRRSARVAAGPALQGASGRARGISGGVGLDTPYDWGK</sequence>
<dbReference type="InterPro" id="IPR012319">
    <property type="entry name" value="FPG_cat"/>
</dbReference>
<accession>A0ABP1G161</accession>
<dbReference type="Gene3D" id="1.10.8.50">
    <property type="match status" value="1"/>
</dbReference>
<name>A0ABP1G161_9CHLO</name>
<keyword evidence="4" id="KW-0378">Hydrolase</keyword>
<keyword evidence="5" id="KW-0238">DNA-binding</keyword>
<dbReference type="SMART" id="SM00898">
    <property type="entry name" value="Fapy_DNA_glyco"/>
    <property type="match status" value="1"/>
</dbReference>
<evidence type="ECO:0000256" key="7">
    <source>
        <dbReference type="ARBA" id="ARBA00023239"/>
    </source>
</evidence>
<feature type="compositionally biased region" description="Basic and acidic residues" evidence="10">
    <location>
        <begin position="529"/>
        <end position="545"/>
    </location>
</feature>
<evidence type="ECO:0000259" key="11">
    <source>
        <dbReference type="PROSITE" id="PS50800"/>
    </source>
</evidence>
<keyword evidence="7" id="KW-0456">Lyase</keyword>
<dbReference type="InterPro" id="IPR036361">
    <property type="entry name" value="SAP_dom_sf"/>
</dbReference>
<keyword evidence="3" id="KW-0227">DNA damage</keyword>
<evidence type="ECO:0000256" key="10">
    <source>
        <dbReference type="SAM" id="MobiDB-lite"/>
    </source>
</evidence>
<dbReference type="InterPro" id="IPR015886">
    <property type="entry name" value="H2TH_FPG"/>
</dbReference>
<dbReference type="SMART" id="SM00513">
    <property type="entry name" value="SAP"/>
    <property type="match status" value="1"/>
</dbReference>
<evidence type="ECO:0000256" key="4">
    <source>
        <dbReference type="ARBA" id="ARBA00022801"/>
    </source>
</evidence>
<dbReference type="EMBL" id="CAXHTA020000015">
    <property type="protein sequence ID" value="CAL5225951.1"/>
    <property type="molecule type" value="Genomic_DNA"/>
</dbReference>
<dbReference type="Gene3D" id="3.20.190.10">
    <property type="entry name" value="MutM-like, N-terminal"/>
    <property type="match status" value="1"/>
</dbReference>
<gene>
    <name evidence="12" type="primary">g8750</name>
    <name evidence="12" type="ORF">VP750_LOCUS7857</name>
</gene>
<dbReference type="EC" id="4.2.99.18" evidence="2"/>
<keyword evidence="8" id="KW-0511">Multifunctional enzyme</keyword>
<dbReference type="InterPro" id="IPR010979">
    <property type="entry name" value="Ribosomal_uS13-like_H2TH"/>
</dbReference>
<evidence type="ECO:0000256" key="8">
    <source>
        <dbReference type="ARBA" id="ARBA00023268"/>
    </source>
</evidence>
<dbReference type="SUPFAM" id="SSF46946">
    <property type="entry name" value="S13-like H2TH domain"/>
    <property type="match status" value="1"/>
</dbReference>
<evidence type="ECO:0000256" key="1">
    <source>
        <dbReference type="ARBA" id="ARBA00009409"/>
    </source>
</evidence>
<reference evidence="12 13" key="1">
    <citation type="submission" date="2024-06" db="EMBL/GenBank/DDBJ databases">
        <authorList>
            <person name="Kraege A."/>
            <person name="Thomma B."/>
        </authorList>
    </citation>
    <scope>NUCLEOTIDE SEQUENCE [LARGE SCALE GENOMIC DNA]</scope>
</reference>
<dbReference type="PANTHER" id="PTHR42697">
    <property type="entry name" value="ENDONUCLEASE 8"/>
    <property type="match status" value="1"/>
</dbReference>
<dbReference type="InterPro" id="IPR035937">
    <property type="entry name" value="FPG_N"/>
</dbReference>
<dbReference type="SUPFAM" id="SSF81624">
    <property type="entry name" value="N-terminal domain of MutM-like DNA repair proteins"/>
    <property type="match status" value="1"/>
</dbReference>
<keyword evidence="6" id="KW-0234">DNA repair</keyword>
<evidence type="ECO:0000256" key="2">
    <source>
        <dbReference type="ARBA" id="ARBA00012720"/>
    </source>
</evidence>
<feature type="domain" description="SAP" evidence="11">
    <location>
        <begin position="369"/>
        <end position="403"/>
    </location>
</feature>
<dbReference type="Gene3D" id="1.10.720.30">
    <property type="entry name" value="SAP domain"/>
    <property type="match status" value="1"/>
</dbReference>